<dbReference type="InterPro" id="IPR001584">
    <property type="entry name" value="Integrase_cat-core"/>
</dbReference>
<accession>A0A9Q3HZY0</accession>
<feature type="domain" description="Integrase catalytic" evidence="16">
    <location>
        <begin position="448"/>
        <end position="618"/>
    </location>
</feature>
<dbReference type="GO" id="GO:0016787">
    <property type="term" value="F:hydrolase activity"/>
    <property type="evidence" value="ECO:0007669"/>
    <property type="project" value="UniProtKB-KW"/>
</dbReference>
<dbReference type="Pfam" id="PF13976">
    <property type="entry name" value="gag_pre-integrs"/>
    <property type="match status" value="1"/>
</dbReference>
<evidence type="ECO:0000256" key="11">
    <source>
        <dbReference type="ARBA" id="ARBA00022932"/>
    </source>
</evidence>
<comment type="catalytic activity">
    <reaction evidence="14">
        <text>DNA(n) + a 2'-deoxyribonucleoside 5'-triphosphate = DNA(n+1) + diphosphate</text>
        <dbReference type="Rhea" id="RHEA:22508"/>
        <dbReference type="Rhea" id="RHEA-COMP:17339"/>
        <dbReference type="Rhea" id="RHEA-COMP:17340"/>
        <dbReference type="ChEBI" id="CHEBI:33019"/>
        <dbReference type="ChEBI" id="CHEBI:61560"/>
        <dbReference type="ChEBI" id="CHEBI:173112"/>
        <dbReference type="EC" id="2.7.7.7"/>
    </reaction>
</comment>
<dbReference type="Gene3D" id="3.30.420.10">
    <property type="entry name" value="Ribonuclease H-like superfamily/Ribonuclease H"/>
    <property type="match status" value="1"/>
</dbReference>
<keyword evidence="4" id="KW-0479">Metal-binding</keyword>
<keyword evidence="8" id="KW-0694">RNA-binding</keyword>
<evidence type="ECO:0000256" key="6">
    <source>
        <dbReference type="ARBA" id="ARBA00022801"/>
    </source>
</evidence>
<dbReference type="EMBL" id="AVOT02028541">
    <property type="protein sequence ID" value="MBW0521049.1"/>
    <property type="molecule type" value="Genomic_DNA"/>
</dbReference>
<keyword evidence="7" id="KW-0460">Magnesium</keyword>
<dbReference type="GO" id="GO:0003964">
    <property type="term" value="F:RNA-directed DNA polymerase activity"/>
    <property type="evidence" value="ECO:0007669"/>
    <property type="project" value="UniProtKB-KW"/>
</dbReference>
<evidence type="ECO:0000256" key="1">
    <source>
        <dbReference type="ARBA" id="ARBA00022578"/>
    </source>
</evidence>
<reference evidence="17" key="1">
    <citation type="submission" date="2021-03" db="EMBL/GenBank/DDBJ databases">
        <title>Draft genome sequence of rust myrtle Austropuccinia psidii MF-1, a brazilian biotype.</title>
        <authorList>
            <person name="Quecine M.C."/>
            <person name="Pachon D.M.R."/>
            <person name="Bonatelli M.L."/>
            <person name="Correr F.H."/>
            <person name="Franceschini L.M."/>
            <person name="Leite T.F."/>
            <person name="Margarido G.R.A."/>
            <person name="Almeida C.A."/>
            <person name="Ferrarezi J.A."/>
            <person name="Labate C.A."/>
        </authorList>
    </citation>
    <scope>NUCLEOTIDE SEQUENCE</scope>
    <source>
        <strain evidence="17">MF-1</strain>
    </source>
</reference>
<dbReference type="Pfam" id="PF00665">
    <property type="entry name" value="rve"/>
    <property type="match status" value="1"/>
</dbReference>
<dbReference type="GO" id="GO:0003723">
    <property type="term" value="F:RNA binding"/>
    <property type="evidence" value="ECO:0007669"/>
    <property type="project" value="UniProtKB-KW"/>
</dbReference>
<evidence type="ECO:0000256" key="9">
    <source>
        <dbReference type="ARBA" id="ARBA00022908"/>
    </source>
</evidence>
<gene>
    <name evidence="17" type="ORF">O181_060764</name>
</gene>
<evidence type="ECO:0000256" key="2">
    <source>
        <dbReference type="ARBA" id="ARBA00022695"/>
    </source>
</evidence>
<dbReference type="OrthoDB" id="2506384at2759"/>
<feature type="compositionally biased region" description="Basic and acidic residues" evidence="15">
    <location>
        <begin position="213"/>
        <end position="229"/>
    </location>
</feature>
<evidence type="ECO:0000256" key="5">
    <source>
        <dbReference type="ARBA" id="ARBA00022759"/>
    </source>
</evidence>
<protein>
    <recommendedName>
        <fullName evidence="16">Integrase catalytic domain-containing protein</fullName>
    </recommendedName>
</protein>
<comment type="caution">
    <text evidence="17">The sequence shown here is derived from an EMBL/GenBank/DDBJ whole genome shotgun (WGS) entry which is preliminary data.</text>
</comment>
<evidence type="ECO:0000256" key="10">
    <source>
        <dbReference type="ARBA" id="ARBA00022918"/>
    </source>
</evidence>
<keyword evidence="12" id="KW-0233">DNA recombination</keyword>
<dbReference type="SUPFAM" id="SSF53098">
    <property type="entry name" value="Ribonuclease H-like"/>
    <property type="match status" value="1"/>
</dbReference>
<proteinExistence type="predicted"/>
<keyword evidence="2" id="KW-0548">Nucleotidyltransferase</keyword>
<evidence type="ECO:0000313" key="17">
    <source>
        <dbReference type="EMBL" id="MBW0521049.1"/>
    </source>
</evidence>
<dbReference type="PROSITE" id="PS50994">
    <property type="entry name" value="INTEGRASE"/>
    <property type="match status" value="1"/>
</dbReference>
<evidence type="ECO:0000259" key="16">
    <source>
        <dbReference type="PROSITE" id="PS50994"/>
    </source>
</evidence>
<evidence type="ECO:0000256" key="15">
    <source>
        <dbReference type="SAM" id="MobiDB-lite"/>
    </source>
</evidence>
<dbReference type="GO" id="GO:0004519">
    <property type="term" value="F:endonuclease activity"/>
    <property type="evidence" value="ECO:0007669"/>
    <property type="project" value="UniProtKB-KW"/>
</dbReference>
<sequence length="735" mass="83045">MATGTGIGTEIPAGNSSDEEVILKTKMIKLDTHNWVQWSCQIENYLTARRYDDLFTPPSEETKRSSKFRQKNSSALALLWGCVSSELEGVLLDNKTSFYNTWEALGNICGKTLQSPYAKPSTNKQLETTFQPKLLAATFIRSLNGDKELTGLVQTLYDIKPFTPATVIRRVAIEHSRRQPNEQALFAGSSNKPMQKTKLDDQKQRNKGRRNGKKYDRPGPSDKHDSDKRMEKIERMLEKLQASMKPQSTHLTTESNIKTVSSDSDAFMVKEDMIFTVNDSNKIYLDSGAGESVVNNLRYLSNCIAISHQINTYGNLVPITHQGTLTFKGIKISPVYYAPKGPVNLLSVSQLLNHNIKPVVKKDCFLLKQGQTIVAAFKREQNLFVSKLDVSKAFFTNSDGRDWHSILGHPSNSYVKHLLDKNQIKGNFTNSRDCEVCQLAKIKNQPHTRALPSSNAAFQRLHIDTLQISPATTQGIKYILVIVDDYSRFNCIYLMSKKDQAQDNIVSYLNELQNKVNVTPAFVHTDRGGEFDSNSFLQILFKRGISLERGPPESPQTNGVAECFNQTLLSKIQCLLTQSKIPIQLWAEAAKHSSLLLNLLPHKAINMNSPQELLGKENMQIEPSIKLRSLIAFGMKTTILTGDSKSKLTLRGETLKALTYESYSDGMRFYNEECKKIRISQDFQLPQMQIINEDDITYSLVKEAPVQEQCIQEPIKNKHYNYVPYYSEAPRNISN</sequence>
<evidence type="ECO:0000256" key="14">
    <source>
        <dbReference type="ARBA" id="ARBA00049244"/>
    </source>
</evidence>
<dbReference type="GO" id="GO:0005634">
    <property type="term" value="C:nucleus"/>
    <property type="evidence" value="ECO:0007669"/>
    <property type="project" value="UniProtKB-ARBA"/>
</dbReference>
<keyword evidence="9" id="KW-0229">DNA integration</keyword>
<name>A0A9Q3HZY0_9BASI</name>
<keyword evidence="1" id="KW-0815">Transposition</keyword>
<dbReference type="InterPro" id="IPR012337">
    <property type="entry name" value="RNaseH-like_sf"/>
</dbReference>
<comment type="catalytic activity">
    <reaction evidence="13">
        <text>DNA(n) + a 2'-deoxyribonucleoside 5'-triphosphate = DNA(n+1) + diphosphate</text>
        <dbReference type="Rhea" id="RHEA:22508"/>
        <dbReference type="Rhea" id="RHEA-COMP:17339"/>
        <dbReference type="Rhea" id="RHEA-COMP:17340"/>
        <dbReference type="ChEBI" id="CHEBI:33019"/>
        <dbReference type="ChEBI" id="CHEBI:61560"/>
        <dbReference type="ChEBI" id="CHEBI:173112"/>
        <dbReference type="EC" id="2.7.7.49"/>
    </reaction>
</comment>
<keyword evidence="11" id="KW-0808">Transferase</keyword>
<dbReference type="GO" id="GO:0015074">
    <property type="term" value="P:DNA integration"/>
    <property type="evidence" value="ECO:0007669"/>
    <property type="project" value="UniProtKB-KW"/>
</dbReference>
<keyword evidence="6" id="KW-0378">Hydrolase</keyword>
<evidence type="ECO:0000256" key="12">
    <source>
        <dbReference type="ARBA" id="ARBA00023172"/>
    </source>
</evidence>
<dbReference type="InterPro" id="IPR036397">
    <property type="entry name" value="RNaseH_sf"/>
</dbReference>
<dbReference type="AlphaFoldDB" id="A0A9Q3HZY0"/>
<evidence type="ECO:0000256" key="8">
    <source>
        <dbReference type="ARBA" id="ARBA00022884"/>
    </source>
</evidence>
<evidence type="ECO:0000256" key="4">
    <source>
        <dbReference type="ARBA" id="ARBA00022723"/>
    </source>
</evidence>
<evidence type="ECO:0000256" key="13">
    <source>
        <dbReference type="ARBA" id="ARBA00048173"/>
    </source>
</evidence>
<dbReference type="InterPro" id="IPR025724">
    <property type="entry name" value="GAG-pre-integrase_dom"/>
</dbReference>
<keyword evidence="11" id="KW-0239">DNA-directed DNA polymerase</keyword>
<dbReference type="GO" id="GO:0032196">
    <property type="term" value="P:transposition"/>
    <property type="evidence" value="ECO:0007669"/>
    <property type="project" value="UniProtKB-KW"/>
</dbReference>
<keyword evidence="18" id="KW-1185">Reference proteome</keyword>
<dbReference type="PANTHER" id="PTHR42648:SF11">
    <property type="entry name" value="TRANSPOSON TY4-P GAG-POL POLYPROTEIN"/>
    <property type="match status" value="1"/>
</dbReference>
<dbReference type="PANTHER" id="PTHR42648">
    <property type="entry name" value="TRANSPOSASE, PUTATIVE-RELATED"/>
    <property type="match status" value="1"/>
</dbReference>
<evidence type="ECO:0000256" key="7">
    <source>
        <dbReference type="ARBA" id="ARBA00022842"/>
    </source>
</evidence>
<feature type="region of interest" description="Disordered" evidence="15">
    <location>
        <begin position="179"/>
        <end position="229"/>
    </location>
</feature>
<evidence type="ECO:0000313" key="18">
    <source>
        <dbReference type="Proteomes" id="UP000765509"/>
    </source>
</evidence>
<keyword evidence="5" id="KW-0255">Endonuclease</keyword>
<evidence type="ECO:0000256" key="3">
    <source>
        <dbReference type="ARBA" id="ARBA00022722"/>
    </source>
</evidence>
<keyword evidence="3" id="KW-0540">Nuclease</keyword>
<dbReference type="GO" id="GO:0046872">
    <property type="term" value="F:metal ion binding"/>
    <property type="evidence" value="ECO:0007669"/>
    <property type="project" value="UniProtKB-KW"/>
</dbReference>
<dbReference type="GO" id="GO:0006310">
    <property type="term" value="P:DNA recombination"/>
    <property type="evidence" value="ECO:0007669"/>
    <property type="project" value="UniProtKB-KW"/>
</dbReference>
<organism evidence="17 18">
    <name type="scientific">Austropuccinia psidii MF-1</name>
    <dbReference type="NCBI Taxonomy" id="1389203"/>
    <lineage>
        <taxon>Eukaryota</taxon>
        <taxon>Fungi</taxon>
        <taxon>Dikarya</taxon>
        <taxon>Basidiomycota</taxon>
        <taxon>Pucciniomycotina</taxon>
        <taxon>Pucciniomycetes</taxon>
        <taxon>Pucciniales</taxon>
        <taxon>Sphaerophragmiaceae</taxon>
        <taxon>Austropuccinia</taxon>
    </lineage>
</organism>
<keyword evidence="10" id="KW-0695">RNA-directed DNA polymerase</keyword>
<dbReference type="Proteomes" id="UP000765509">
    <property type="component" value="Unassembled WGS sequence"/>
</dbReference>
<dbReference type="InterPro" id="IPR039537">
    <property type="entry name" value="Retrotran_Ty1/copia-like"/>
</dbReference>
<dbReference type="GO" id="GO:0003887">
    <property type="term" value="F:DNA-directed DNA polymerase activity"/>
    <property type="evidence" value="ECO:0007669"/>
    <property type="project" value="UniProtKB-KW"/>
</dbReference>